<keyword evidence="1" id="KW-1133">Transmembrane helix</keyword>
<feature type="transmembrane region" description="Helical" evidence="1">
    <location>
        <begin position="21"/>
        <end position="43"/>
    </location>
</feature>
<organism evidence="2">
    <name type="scientific">viral metagenome</name>
    <dbReference type="NCBI Taxonomy" id="1070528"/>
    <lineage>
        <taxon>unclassified sequences</taxon>
        <taxon>metagenomes</taxon>
        <taxon>organismal metagenomes</taxon>
    </lineage>
</organism>
<dbReference type="AlphaFoldDB" id="A0A6C0JBL2"/>
<sequence length="155" mass="17404">MQMKDFFTSKQLVKGLQMDAGDYMLLLVFFVYLLSNVDFPMAINDKLNTTLGNLMIVVFAIMILGNRSALVGVFGLIVAYEMINRVSYGSANMMIHEATPEEDKKKQDFNKMNQNVKETTLEENIVNEMKPYVSGQAGPSNVKPILSELHQATTL</sequence>
<dbReference type="EMBL" id="MN740361">
    <property type="protein sequence ID" value="QHU02713.1"/>
    <property type="molecule type" value="Genomic_DNA"/>
</dbReference>
<protein>
    <submittedName>
        <fullName evidence="2">Uncharacterized protein</fullName>
    </submittedName>
</protein>
<feature type="transmembrane region" description="Helical" evidence="1">
    <location>
        <begin position="55"/>
        <end position="80"/>
    </location>
</feature>
<proteinExistence type="predicted"/>
<evidence type="ECO:0000313" key="2">
    <source>
        <dbReference type="EMBL" id="QHU02713.1"/>
    </source>
</evidence>
<reference evidence="2" key="1">
    <citation type="journal article" date="2020" name="Nature">
        <title>Giant virus diversity and host interactions through global metagenomics.</title>
        <authorList>
            <person name="Schulz F."/>
            <person name="Roux S."/>
            <person name="Paez-Espino D."/>
            <person name="Jungbluth S."/>
            <person name="Walsh D.A."/>
            <person name="Denef V.J."/>
            <person name="McMahon K.D."/>
            <person name="Konstantinidis K.T."/>
            <person name="Eloe-Fadrosh E.A."/>
            <person name="Kyrpides N.C."/>
            <person name="Woyke T."/>
        </authorList>
    </citation>
    <scope>NUCLEOTIDE SEQUENCE</scope>
    <source>
        <strain evidence="2">GVMAG-M-3300025880-76</strain>
    </source>
</reference>
<name>A0A6C0JBL2_9ZZZZ</name>
<evidence type="ECO:0000256" key="1">
    <source>
        <dbReference type="SAM" id="Phobius"/>
    </source>
</evidence>
<accession>A0A6C0JBL2</accession>
<keyword evidence="1" id="KW-0812">Transmembrane</keyword>
<keyword evidence="1" id="KW-0472">Membrane</keyword>